<dbReference type="AlphaFoldDB" id="S4P6T1"/>
<proteinExistence type="predicted"/>
<dbReference type="EMBL" id="GAIX01006726">
    <property type="protein sequence ID" value="JAA85834.1"/>
    <property type="molecule type" value="Transcribed_RNA"/>
</dbReference>
<name>S4P6T1_9NEOP</name>
<accession>S4P6T1</accession>
<reference evidence="1" key="1">
    <citation type="journal article" date="2013" name="BMC Genomics">
        <title>Unscrambling butterfly oogenesis.</title>
        <authorList>
            <person name="Carter J.M."/>
            <person name="Baker S.C."/>
            <person name="Pink R."/>
            <person name="Carter D.R."/>
            <person name="Collins A."/>
            <person name="Tomlin J."/>
            <person name="Gibbs M."/>
            <person name="Breuker C.J."/>
        </authorList>
    </citation>
    <scope>NUCLEOTIDE SEQUENCE</scope>
    <source>
        <tissue evidence="1">Ovary</tissue>
    </source>
</reference>
<reference evidence="1" key="2">
    <citation type="submission" date="2013-05" db="EMBL/GenBank/DDBJ databases">
        <authorList>
            <person name="Carter J.-M."/>
            <person name="Baker S.C."/>
            <person name="Pink R."/>
            <person name="Carter D.R.F."/>
            <person name="Collins A."/>
            <person name="Tomlin J."/>
            <person name="Gibbs M."/>
            <person name="Breuker C.J."/>
        </authorList>
    </citation>
    <scope>NUCLEOTIDE SEQUENCE</scope>
    <source>
        <tissue evidence="1">Ovary</tissue>
    </source>
</reference>
<organism evidence="1">
    <name type="scientific">Pararge aegeria</name>
    <name type="common">speckled wood butterfly</name>
    <dbReference type="NCBI Taxonomy" id="116150"/>
    <lineage>
        <taxon>Eukaryota</taxon>
        <taxon>Metazoa</taxon>
        <taxon>Ecdysozoa</taxon>
        <taxon>Arthropoda</taxon>
        <taxon>Hexapoda</taxon>
        <taxon>Insecta</taxon>
        <taxon>Pterygota</taxon>
        <taxon>Neoptera</taxon>
        <taxon>Endopterygota</taxon>
        <taxon>Lepidoptera</taxon>
        <taxon>Glossata</taxon>
        <taxon>Ditrysia</taxon>
        <taxon>Papilionoidea</taxon>
        <taxon>Nymphalidae</taxon>
        <taxon>Satyrinae</taxon>
        <taxon>Satyrini</taxon>
        <taxon>Parargina</taxon>
        <taxon>Pararge</taxon>
    </lineage>
</organism>
<protein>
    <submittedName>
        <fullName evidence="1">Uncharacterized protein</fullName>
    </submittedName>
</protein>
<sequence>MYFTLTLRVNQQTYSCAFIISIDISNIMWIVEWSFPLGNVHKAINIQSCDWKFLNGQSLYHVKLNCIIDAFLYIKRCKYK</sequence>
<evidence type="ECO:0000313" key="1">
    <source>
        <dbReference type="EMBL" id="JAA85834.1"/>
    </source>
</evidence>